<organism evidence="5 6">
    <name type="scientific">Subdoligranulum variabile DSM 15176</name>
    <dbReference type="NCBI Taxonomy" id="411471"/>
    <lineage>
        <taxon>Bacteria</taxon>
        <taxon>Bacillati</taxon>
        <taxon>Bacillota</taxon>
        <taxon>Clostridia</taxon>
        <taxon>Eubacteriales</taxon>
        <taxon>Oscillospiraceae</taxon>
        <taxon>Subdoligranulum</taxon>
    </lineage>
</organism>
<evidence type="ECO:0000313" key="6">
    <source>
        <dbReference type="Proteomes" id="UP000003438"/>
    </source>
</evidence>
<sequence length="412" mass="45404">MRLRGNEIAACIVIAAGVGGVLLGSLFQEPLQTSVTAFATTVLPVPTATPAPTPLPTPAPTPEPTPTVETVRFSATGDDLIHDGIFLQARERGKDGHYDFSEAYEPMRDFYTQFDVNWLNQETLVNDAFEPSGYPLFSTPGDITDALYDLGFRVFSMSNNHSYDKGAEGIASSLEHWASLPDDVAYMGFYNLDTYDEYVYQTVNGITFGYLSYTEYTNGLPTPSESNYGVVYLDDRETIAKQIADMRPNCDVLVVSCHWGVEGSHEMTDFQTETAQWLADQGVDLIIGTHPHVTQNAQWLTGVNGNQTFVAYSLGNFINAQSQPDNMVGAILDITFQKTSQPDGSVSVKMLDPKLHGVVTHYEAGYQNIRVYPYSDYTDELGAAHGLFTLTRAQIEETLRSSIDAQFLALDQ</sequence>
<comment type="caution">
    <text evidence="5">The sequence shown here is derived from an EMBL/GenBank/DDBJ whole genome shotgun (WGS) entry which is preliminary data.</text>
</comment>
<dbReference type="PANTHER" id="PTHR33393">
    <property type="entry name" value="POLYGLUTAMINE SYNTHESIS ACCESSORY PROTEIN RV0574C-RELATED"/>
    <property type="match status" value="1"/>
</dbReference>
<keyword evidence="3" id="KW-0812">Transmembrane</keyword>
<dbReference type="InterPro" id="IPR052169">
    <property type="entry name" value="CW_Biosynth-Accessory"/>
</dbReference>
<dbReference type="SMART" id="SM00854">
    <property type="entry name" value="PGA_cap"/>
    <property type="match status" value="1"/>
</dbReference>
<evidence type="ECO:0000256" key="1">
    <source>
        <dbReference type="ARBA" id="ARBA00005662"/>
    </source>
</evidence>
<dbReference type="HOGENOM" id="CLU_038823_0_2_9"/>
<feature type="transmembrane region" description="Helical" evidence="3">
    <location>
        <begin position="7"/>
        <end position="27"/>
    </location>
</feature>
<keyword evidence="6" id="KW-1185">Reference proteome</keyword>
<name>D1PKT0_9FIRM</name>
<dbReference type="Pfam" id="PF09587">
    <property type="entry name" value="PGA_cap"/>
    <property type="match status" value="1"/>
</dbReference>
<dbReference type="Proteomes" id="UP000003438">
    <property type="component" value="Unassembled WGS sequence"/>
</dbReference>
<dbReference type="RefSeq" id="WP_007046368.1">
    <property type="nucleotide sequence ID" value="NZ_GG704769.1"/>
</dbReference>
<dbReference type="SUPFAM" id="SSF56300">
    <property type="entry name" value="Metallo-dependent phosphatases"/>
    <property type="match status" value="1"/>
</dbReference>
<dbReference type="eggNOG" id="COG2843">
    <property type="taxonomic scope" value="Bacteria"/>
</dbReference>
<accession>D1PKT0</accession>
<reference evidence="5" key="1">
    <citation type="submission" date="2009-12" db="EMBL/GenBank/DDBJ databases">
        <authorList>
            <person name="Weinstock G."/>
            <person name="Sodergren E."/>
            <person name="Clifton S."/>
            <person name="Fulton L."/>
            <person name="Fulton B."/>
            <person name="Courtney L."/>
            <person name="Fronick C."/>
            <person name="Harrison M."/>
            <person name="Strong C."/>
            <person name="Farmer C."/>
            <person name="Delahaunty K."/>
            <person name="Markovic C."/>
            <person name="Hall O."/>
            <person name="Minx P."/>
            <person name="Tomlinson C."/>
            <person name="Mitreva M."/>
            <person name="Nelson J."/>
            <person name="Hou S."/>
            <person name="Wollam A."/>
            <person name="Pepin K.H."/>
            <person name="Johnson M."/>
            <person name="Bhonagiri V."/>
            <person name="Nash W.E."/>
            <person name="Warren W."/>
            <person name="Chinwalla A."/>
            <person name="Mardis E.R."/>
            <person name="Wilson R.K."/>
        </authorList>
    </citation>
    <scope>NUCLEOTIDE SEQUENCE [LARGE SCALE GENOMIC DNA]</scope>
    <source>
        <strain evidence="5">DSM 15176</strain>
    </source>
</reference>
<feature type="region of interest" description="Disordered" evidence="2">
    <location>
        <begin position="47"/>
        <end position="67"/>
    </location>
</feature>
<keyword evidence="3" id="KW-1133">Transmembrane helix</keyword>
<dbReference type="InterPro" id="IPR029052">
    <property type="entry name" value="Metallo-depent_PP-like"/>
</dbReference>
<gene>
    <name evidence="5" type="ORF">SUBVAR_04964</name>
</gene>
<evidence type="ECO:0000259" key="4">
    <source>
        <dbReference type="SMART" id="SM00854"/>
    </source>
</evidence>
<dbReference type="AlphaFoldDB" id="D1PKT0"/>
<feature type="compositionally biased region" description="Pro residues" evidence="2">
    <location>
        <begin position="47"/>
        <end position="65"/>
    </location>
</feature>
<keyword evidence="3" id="KW-0472">Membrane</keyword>
<dbReference type="PANTHER" id="PTHR33393:SF12">
    <property type="entry name" value="CAPSULE BIOSYNTHESIS PROTEIN CAPA"/>
    <property type="match status" value="1"/>
</dbReference>
<dbReference type="OrthoDB" id="9810906at2"/>
<evidence type="ECO:0000256" key="3">
    <source>
        <dbReference type="SAM" id="Phobius"/>
    </source>
</evidence>
<comment type="similarity">
    <text evidence="1">Belongs to the CapA family.</text>
</comment>
<dbReference type="EMBL" id="ACBY02000020">
    <property type="protein sequence ID" value="EFB76588.1"/>
    <property type="molecule type" value="Genomic_DNA"/>
</dbReference>
<feature type="domain" description="Capsule synthesis protein CapA" evidence="4">
    <location>
        <begin position="72"/>
        <end position="321"/>
    </location>
</feature>
<dbReference type="InterPro" id="IPR019079">
    <property type="entry name" value="Capsule_synth_CapA"/>
</dbReference>
<protein>
    <submittedName>
        <fullName evidence="5">Bacterial capsule synthesis protein</fullName>
    </submittedName>
</protein>
<proteinExistence type="inferred from homology"/>
<evidence type="ECO:0000256" key="2">
    <source>
        <dbReference type="SAM" id="MobiDB-lite"/>
    </source>
</evidence>
<dbReference type="STRING" id="411471.SUBVAR_04964"/>
<dbReference type="Gene3D" id="3.60.21.10">
    <property type="match status" value="1"/>
</dbReference>
<dbReference type="CDD" id="cd07381">
    <property type="entry name" value="MPP_CapA"/>
    <property type="match status" value="1"/>
</dbReference>
<evidence type="ECO:0000313" key="5">
    <source>
        <dbReference type="EMBL" id="EFB76588.1"/>
    </source>
</evidence>